<evidence type="ECO:0000313" key="3">
    <source>
        <dbReference type="EMBL" id="CAE6968072.1"/>
    </source>
</evidence>
<dbReference type="GO" id="GO:0005634">
    <property type="term" value="C:nucleus"/>
    <property type="evidence" value="ECO:0007669"/>
    <property type="project" value="TreeGrafter"/>
</dbReference>
<keyword evidence="1" id="KW-0520">NAD</keyword>
<evidence type="ECO:0000313" key="4">
    <source>
        <dbReference type="Proteomes" id="UP000604046"/>
    </source>
</evidence>
<dbReference type="PANTHER" id="PTHR45740">
    <property type="entry name" value="POLY [ADP-RIBOSE] POLYMERASE"/>
    <property type="match status" value="1"/>
</dbReference>
<name>A0A812HZA0_9DINO</name>
<dbReference type="EMBL" id="CAJNDS010000131">
    <property type="protein sequence ID" value="CAE6968072.1"/>
    <property type="molecule type" value="Genomic_DNA"/>
</dbReference>
<dbReference type="OrthoDB" id="429950at2759"/>
<keyword evidence="1" id="KW-0808">Transferase</keyword>
<feature type="domain" description="PARP catalytic" evidence="2">
    <location>
        <begin position="181"/>
        <end position="384"/>
    </location>
</feature>
<keyword evidence="4" id="KW-1185">Reference proteome</keyword>
<evidence type="ECO:0000256" key="1">
    <source>
        <dbReference type="RuleBase" id="RU362114"/>
    </source>
</evidence>
<dbReference type="AlphaFoldDB" id="A0A812HZA0"/>
<dbReference type="PROSITE" id="PS51059">
    <property type="entry name" value="PARP_CATALYTIC"/>
    <property type="match status" value="2"/>
</dbReference>
<dbReference type="PANTHER" id="PTHR45740:SF2">
    <property type="entry name" value="POLY [ADP-RIBOSE] POLYMERASE"/>
    <property type="match status" value="1"/>
</dbReference>
<sequence length="384" mass="42882">MAGSNGTMYGKGLYFAENSTKADEYARDEPHGFFQDVFALLLCRVCLGKFLYSEDRLDSAGAMAEAGTIDSTVGDRTRSANTFREFAAYDPDQVYPEYVVLYSRRPKAVAPEPFKFGLAQLHTQLPVYWKHFHLNPQTNFFEMQYRVRGASRDLLGQLAQACYPGGRGRIEVIAARRVEMSSLWNRYVQFKTRLRGELLASGLPAFASAEFLEGQAHGGEILTHAFLKSLSARGVVQTTISAESLEGDVQEHLLWHGTSRKAAEAIVRADFRMPKEIKNGARFGRGLYFAEDVGKSLTYAPANTSSDGRTTSQFLLLCRVLCGQMHYTKETSDLDAVVSAHKVGKHSVLANPLREGVREFVVWHEMQVYPEYVVEVAVHDVEAP</sequence>
<dbReference type="InterPro" id="IPR051712">
    <property type="entry name" value="ARTD-AVP"/>
</dbReference>
<dbReference type="EC" id="2.4.2.-" evidence="1"/>
<evidence type="ECO:0000259" key="2">
    <source>
        <dbReference type="PROSITE" id="PS51059"/>
    </source>
</evidence>
<feature type="domain" description="PARP catalytic" evidence="2">
    <location>
        <begin position="1"/>
        <end position="111"/>
    </location>
</feature>
<gene>
    <name evidence="3" type="primary">Parp12</name>
    <name evidence="3" type="ORF">SNAT2548_LOCUS2316</name>
</gene>
<protein>
    <recommendedName>
        <fullName evidence="1">Poly [ADP-ribose] polymerase</fullName>
        <shortName evidence="1">PARP</shortName>
        <ecNumber evidence="1">2.4.2.-</ecNumber>
    </recommendedName>
</protein>
<dbReference type="Pfam" id="PF00644">
    <property type="entry name" value="PARP"/>
    <property type="match status" value="2"/>
</dbReference>
<comment type="caution">
    <text evidence="3">The sequence shown here is derived from an EMBL/GenBank/DDBJ whole genome shotgun (WGS) entry which is preliminary data.</text>
</comment>
<dbReference type="GO" id="GO:1990404">
    <property type="term" value="F:NAD+-protein mono-ADP-ribosyltransferase activity"/>
    <property type="evidence" value="ECO:0007669"/>
    <property type="project" value="TreeGrafter"/>
</dbReference>
<organism evidence="3 4">
    <name type="scientific">Symbiodinium natans</name>
    <dbReference type="NCBI Taxonomy" id="878477"/>
    <lineage>
        <taxon>Eukaryota</taxon>
        <taxon>Sar</taxon>
        <taxon>Alveolata</taxon>
        <taxon>Dinophyceae</taxon>
        <taxon>Suessiales</taxon>
        <taxon>Symbiodiniaceae</taxon>
        <taxon>Symbiodinium</taxon>
    </lineage>
</organism>
<dbReference type="InterPro" id="IPR012317">
    <property type="entry name" value="Poly(ADP-ribose)pol_cat_dom"/>
</dbReference>
<dbReference type="Proteomes" id="UP000604046">
    <property type="component" value="Unassembled WGS sequence"/>
</dbReference>
<dbReference type="GO" id="GO:0003950">
    <property type="term" value="F:NAD+ poly-ADP-ribosyltransferase activity"/>
    <property type="evidence" value="ECO:0007669"/>
    <property type="project" value="UniProtKB-UniRule"/>
</dbReference>
<reference evidence="3" key="1">
    <citation type="submission" date="2021-02" db="EMBL/GenBank/DDBJ databases">
        <authorList>
            <person name="Dougan E. K."/>
            <person name="Rhodes N."/>
            <person name="Thang M."/>
            <person name="Chan C."/>
        </authorList>
    </citation>
    <scope>NUCLEOTIDE SEQUENCE</scope>
</reference>
<dbReference type="Gene3D" id="3.90.228.10">
    <property type="match status" value="2"/>
</dbReference>
<accession>A0A812HZA0</accession>
<proteinExistence type="predicted"/>
<keyword evidence="1" id="KW-0328">Glycosyltransferase</keyword>
<dbReference type="SUPFAM" id="SSF56399">
    <property type="entry name" value="ADP-ribosylation"/>
    <property type="match status" value="2"/>
</dbReference>